<comment type="subcellular location">
    <subcellularLocation>
        <location evidence="1">Cell membrane</location>
        <topology evidence="1">Single-pass membrane protein</topology>
    </subcellularLocation>
    <subcellularLocation>
        <location evidence="7">Cell membrane</location>
        <topology evidence="7">Single-pass type II membrane protein</topology>
    </subcellularLocation>
</comment>
<keyword evidence="7" id="KW-0813">Transport</keyword>
<dbReference type="Pfam" id="PF02472">
    <property type="entry name" value="ExbD"/>
    <property type="match status" value="1"/>
</dbReference>
<feature type="transmembrane region" description="Helical" evidence="8">
    <location>
        <begin position="12"/>
        <end position="32"/>
    </location>
</feature>
<protein>
    <submittedName>
        <fullName evidence="9">Biopolymer transport protein ExbD</fullName>
    </submittedName>
</protein>
<dbReference type="InterPro" id="IPR003400">
    <property type="entry name" value="ExbD"/>
</dbReference>
<gene>
    <name evidence="9" type="ORF">GGR27_000861</name>
</gene>
<evidence type="ECO:0000256" key="6">
    <source>
        <dbReference type="ARBA" id="ARBA00023136"/>
    </source>
</evidence>
<dbReference type="EMBL" id="JAATJH010000001">
    <property type="protein sequence ID" value="NJC25380.1"/>
    <property type="molecule type" value="Genomic_DNA"/>
</dbReference>
<evidence type="ECO:0000256" key="5">
    <source>
        <dbReference type="ARBA" id="ARBA00022989"/>
    </source>
</evidence>
<keyword evidence="4 7" id="KW-0812">Transmembrane</keyword>
<evidence type="ECO:0000256" key="1">
    <source>
        <dbReference type="ARBA" id="ARBA00004162"/>
    </source>
</evidence>
<evidence type="ECO:0000256" key="8">
    <source>
        <dbReference type="SAM" id="Phobius"/>
    </source>
</evidence>
<evidence type="ECO:0000313" key="9">
    <source>
        <dbReference type="EMBL" id="NJC25380.1"/>
    </source>
</evidence>
<dbReference type="RefSeq" id="WP_168036134.1">
    <property type="nucleotide sequence ID" value="NZ_JAATJH010000001.1"/>
</dbReference>
<comment type="caution">
    <text evidence="9">The sequence shown here is derived from an EMBL/GenBank/DDBJ whole genome shotgun (WGS) entry which is preliminary data.</text>
</comment>
<evidence type="ECO:0000313" key="10">
    <source>
        <dbReference type="Proteomes" id="UP000770785"/>
    </source>
</evidence>
<dbReference type="PANTHER" id="PTHR30558:SF3">
    <property type="entry name" value="BIOPOLYMER TRANSPORT PROTEIN EXBD-RELATED"/>
    <property type="match status" value="1"/>
</dbReference>
<proteinExistence type="inferred from homology"/>
<evidence type="ECO:0000256" key="3">
    <source>
        <dbReference type="ARBA" id="ARBA00022475"/>
    </source>
</evidence>
<evidence type="ECO:0000256" key="7">
    <source>
        <dbReference type="RuleBase" id="RU003879"/>
    </source>
</evidence>
<comment type="similarity">
    <text evidence="2 7">Belongs to the ExbD/TolR family.</text>
</comment>
<keyword evidence="6 8" id="KW-0472">Membrane</keyword>
<sequence length="173" mass="19396">MSTLKKTRREAPAVNAGSMADIAFLLLIFFLVTTTIVEDKGVLVRLPEWVPDDVVLDMPDGDVLFVMVNKFDKLLVEDDEVALAQVPGLLEAHVREVGVDPRTRVVSLTHDRGTTYAAYLQVYDALKKGYHTLWDEFAVAEYGMRYDLLSKAEQTAVRRVIPMVISEAEPTEI</sequence>
<dbReference type="PANTHER" id="PTHR30558">
    <property type="entry name" value="EXBD MEMBRANE COMPONENT OF PMF-DRIVEN MACROMOLECULE IMPORT SYSTEM"/>
    <property type="match status" value="1"/>
</dbReference>
<keyword evidence="10" id="KW-1185">Reference proteome</keyword>
<reference evidence="9 10" key="1">
    <citation type="submission" date="2020-03" db="EMBL/GenBank/DDBJ databases">
        <title>Genomic Encyclopedia of Type Strains, Phase IV (KMG-IV): sequencing the most valuable type-strain genomes for metagenomic binning, comparative biology and taxonomic classification.</title>
        <authorList>
            <person name="Goeker M."/>
        </authorList>
    </citation>
    <scope>NUCLEOTIDE SEQUENCE [LARGE SCALE GENOMIC DNA]</scope>
    <source>
        <strain evidence="9 10">DSM 105096</strain>
    </source>
</reference>
<organism evidence="9 10">
    <name type="scientific">Neolewinella antarctica</name>
    <dbReference type="NCBI Taxonomy" id="442734"/>
    <lineage>
        <taxon>Bacteria</taxon>
        <taxon>Pseudomonadati</taxon>
        <taxon>Bacteroidota</taxon>
        <taxon>Saprospiria</taxon>
        <taxon>Saprospirales</taxon>
        <taxon>Lewinellaceae</taxon>
        <taxon>Neolewinella</taxon>
    </lineage>
</organism>
<evidence type="ECO:0000256" key="2">
    <source>
        <dbReference type="ARBA" id="ARBA00005811"/>
    </source>
</evidence>
<keyword evidence="5 8" id="KW-1133">Transmembrane helix</keyword>
<evidence type="ECO:0000256" key="4">
    <source>
        <dbReference type="ARBA" id="ARBA00022692"/>
    </source>
</evidence>
<keyword evidence="7" id="KW-0653">Protein transport</keyword>
<dbReference type="Proteomes" id="UP000770785">
    <property type="component" value="Unassembled WGS sequence"/>
</dbReference>
<accession>A0ABX0X814</accession>
<name>A0ABX0X814_9BACT</name>
<keyword evidence="3" id="KW-1003">Cell membrane</keyword>